<keyword evidence="1" id="KW-0472">Membrane</keyword>
<feature type="transmembrane region" description="Helical" evidence="1">
    <location>
        <begin position="29"/>
        <end position="48"/>
    </location>
</feature>
<evidence type="ECO:0000313" key="4">
    <source>
        <dbReference type="Proteomes" id="UP000315439"/>
    </source>
</evidence>
<dbReference type="OrthoDB" id="6381062at2"/>
<sequence>MFEYFLINGILSLLSLIALTTLNNAPARLKFFVCIAALFFWLIPWQLISFDWVFPEPAVLRTTVFWESVRPLSNVLAQPQNDWVFHWEWLFISALMFGLILFAFQILKQRHLLKQWHEKSKVNQSLWPRFGFATEKTPLRVVADYDNAFVSGYFNPVIWVGERQLKNETTRSILQHELVHIKHHDNFYLFYILLIKSLFWWNPLVRLLVSQARVYIELSCDDACRRSMPDYQEYLARALLQKHQKNNQPVLCTPFFLREKFNLYRIKQLSKEFKVTSKHIFSITLLTLLGLLTVAIPATSKQILSDAATITRLEIITAITDGDSKHERSMGGEFRGAESEVQKLYALASELSVDVSTNIDEENIRHIQVNSNSLVDTKKLLAVFNDSPLKIFFREENKTGSANSSQRLLIDLNFRRDQEKAVSLTLAATDSHWTGIEEGDYLFRIRPSVVNLQGREAVSIVSEISEKVDGAYQVVATPHVVTALNEDATIEIGEKNEKGLYKGLSMTLNTKRVD</sequence>
<dbReference type="AlphaFoldDB" id="A0A545UJF6"/>
<feature type="transmembrane region" description="Helical" evidence="1">
    <location>
        <begin position="6"/>
        <end position="22"/>
    </location>
</feature>
<comment type="caution">
    <text evidence="3">The sequence shown here is derived from an EMBL/GenBank/DDBJ whole genome shotgun (WGS) entry which is preliminary data.</text>
</comment>
<feature type="transmembrane region" description="Helical" evidence="1">
    <location>
        <begin position="89"/>
        <end position="107"/>
    </location>
</feature>
<keyword evidence="1" id="KW-0812">Transmembrane</keyword>
<feature type="domain" description="Peptidase M56" evidence="2">
    <location>
        <begin position="89"/>
        <end position="254"/>
    </location>
</feature>
<evidence type="ECO:0000313" key="3">
    <source>
        <dbReference type="EMBL" id="TQV89597.1"/>
    </source>
</evidence>
<reference evidence="3 4" key="1">
    <citation type="submission" date="2019-07" db="EMBL/GenBank/DDBJ databases">
        <title>Draft genome for Aliikangiella sp. M105.</title>
        <authorList>
            <person name="Wang G."/>
        </authorList>
    </citation>
    <scope>NUCLEOTIDE SEQUENCE [LARGE SCALE GENOMIC DNA]</scope>
    <source>
        <strain evidence="3 4">M105</strain>
    </source>
</reference>
<dbReference type="InterPro" id="IPR008756">
    <property type="entry name" value="Peptidase_M56"/>
</dbReference>
<proteinExistence type="predicted"/>
<dbReference type="PANTHER" id="PTHR34978">
    <property type="entry name" value="POSSIBLE SENSOR-TRANSDUCER PROTEIN BLAR"/>
    <property type="match status" value="1"/>
</dbReference>
<keyword evidence="4" id="KW-1185">Reference proteome</keyword>
<dbReference type="Pfam" id="PF05569">
    <property type="entry name" value="Peptidase_M56"/>
    <property type="match status" value="1"/>
</dbReference>
<dbReference type="EMBL" id="VIKS01000001">
    <property type="protein sequence ID" value="TQV89597.1"/>
    <property type="molecule type" value="Genomic_DNA"/>
</dbReference>
<protein>
    <submittedName>
        <fullName evidence="3">M56 family metallopeptidase</fullName>
    </submittedName>
</protein>
<keyword evidence="1" id="KW-1133">Transmembrane helix</keyword>
<evidence type="ECO:0000259" key="2">
    <source>
        <dbReference type="Pfam" id="PF05569"/>
    </source>
</evidence>
<accession>A0A545UJF6</accession>
<dbReference type="PANTHER" id="PTHR34978:SF3">
    <property type="entry name" value="SLR0241 PROTEIN"/>
    <property type="match status" value="1"/>
</dbReference>
<dbReference type="InterPro" id="IPR052173">
    <property type="entry name" value="Beta-lactam_resp_regulator"/>
</dbReference>
<dbReference type="CDD" id="cd07341">
    <property type="entry name" value="M56_BlaR1_MecR1_like"/>
    <property type="match status" value="1"/>
</dbReference>
<organism evidence="3 4">
    <name type="scientific">Aliikangiella coralliicola</name>
    <dbReference type="NCBI Taxonomy" id="2592383"/>
    <lineage>
        <taxon>Bacteria</taxon>
        <taxon>Pseudomonadati</taxon>
        <taxon>Pseudomonadota</taxon>
        <taxon>Gammaproteobacteria</taxon>
        <taxon>Oceanospirillales</taxon>
        <taxon>Pleioneaceae</taxon>
        <taxon>Aliikangiella</taxon>
    </lineage>
</organism>
<dbReference type="RefSeq" id="WP_142891661.1">
    <property type="nucleotide sequence ID" value="NZ_ML660160.1"/>
</dbReference>
<gene>
    <name evidence="3" type="ORF">FLL46_01565</name>
</gene>
<evidence type="ECO:0000256" key="1">
    <source>
        <dbReference type="SAM" id="Phobius"/>
    </source>
</evidence>
<dbReference type="Proteomes" id="UP000315439">
    <property type="component" value="Unassembled WGS sequence"/>
</dbReference>
<name>A0A545UJF6_9GAMM</name>